<dbReference type="Proteomes" id="UP000324748">
    <property type="component" value="Unassembled WGS sequence"/>
</dbReference>
<evidence type="ECO:0000313" key="2">
    <source>
        <dbReference type="EMBL" id="KAA1077925.1"/>
    </source>
</evidence>
<dbReference type="AlphaFoldDB" id="A0A5B0MM10"/>
<gene>
    <name evidence="2" type="ORF">PGT21_023990</name>
</gene>
<organism evidence="2 3">
    <name type="scientific">Puccinia graminis f. sp. tritici</name>
    <dbReference type="NCBI Taxonomy" id="56615"/>
    <lineage>
        <taxon>Eukaryota</taxon>
        <taxon>Fungi</taxon>
        <taxon>Dikarya</taxon>
        <taxon>Basidiomycota</taxon>
        <taxon>Pucciniomycotina</taxon>
        <taxon>Pucciniomycetes</taxon>
        <taxon>Pucciniales</taxon>
        <taxon>Pucciniaceae</taxon>
        <taxon>Puccinia</taxon>
    </lineage>
</organism>
<dbReference type="EMBL" id="VSWC01000144">
    <property type="protein sequence ID" value="KAA1077925.1"/>
    <property type="molecule type" value="Genomic_DNA"/>
</dbReference>
<evidence type="ECO:0000313" key="3">
    <source>
        <dbReference type="Proteomes" id="UP000324748"/>
    </source>
</evidence>
<sequence length="107" mass="12237">MYLVQRKESLAMDEVHVPRPLEGNPSALDEVHVPRPSGRLFQWTRYMYLVQAEGFPSDGRGRRSLPSHLPTEPPRRQIKVLRLGDGEGFAQKLSSVADEERGVIWQE</sequence>
<reference evidence="2 3" key="1">
    <citation type="submission" date="2019-05" db="EMBL/GenBank/DDBJ databases">
        <title>Emergence of the Ug99 lineage of the wheat stem rust pathogen through somatic hybridization.</title>
        <authorList>
            <person name="Li F."/>
            <person name="Upadhyaya N.M."/>
            <person name="Sperschneider J."/>
            <person name="Matny O."/>
            <person name="Nguyen-Phuc H."/>
            <person name="Mago R."/>
            <person name="Raley C."/>
            <person name="Miller M.E."/>
            <person name="Silverstein K.A.T."/>
            <person name="Henningsen E."/>
            <person name="Hirsch C.D."/>
            <person name="Visser B."/>
            <person name="Pretorius Z.A."/>
            <person name="Steffenson B.J."/>
            <person name="Schwessinger B."/>
            <person name="Dodds P.N."/>
            <person name="Figueroa M."/>
        </authorList>
    </citation>
    <scope>NUCLEOTIDE SEQUENCE [LARGE SCALE GENOMIC DNA]</scope>
    <source>
        <strain evidence="2">21-0</strain>
    </source>
</reference>
<name>A0A5B0MM10_PUCGR</name>
<proteinExistence type="predicted"/>
<feature type="region of interest" description="Disordered" evidence="1">
    <location>
        <begin position="55"/>
        <end position="75"/>
    </location>
</feature>
<keyword evidence="3" id="KW-1185">Reference proteome</keyword>
<protein>
    <submittedName>
        <fullName evidence="2">Uncharacterized protein</fullName>
    </submittedName>
</protein>
<evidence type="ECO:0000256" key="1">
    <source>
        <dbReference type="SAM" id="MobiDB-lite"/>
    </source>
</evidence>
<accession>A0A5B0MM10</accession>
<comment type="caution">
    <text evidence="2">The sequence shown here is derived from an EMBL/GenBank/DDBJ whole genome shotgun (WGS) entry which is preliminary data.</text>
</comment>